<dbReference type="InterPro" id="IPR006212">
    <property type="entry name" value="Furin_repeat"/>
</dbReference>
<evidence type="ECO:0000256" key="3">
    <source>
        <dbReference type="ARBA" id="ARBA00022525"/>
    </source>
</evidence>
<keyword evidence="4" id="KW-0716">Sensory transduction</keyword>
<keyword evidence="9" id="KW-0325">Glycoprotein</keyword>
<evidence type="ECO:0000256" key="7">
    <source>
        <dbReference type="ARBA" id="ARBA00022729"/>
    </source>
</evidence>
<evidence type="ECO:0000259" key="13">
    <source>
        <dbReference type="Pfam" id="PF19028"/>
    </source>
</evidence>
<name>A0AAE0RFY3_9TELE</name>
<accession>A0AAE0RFY3</accession>
<protein>
    <recommendedName>
        <fullName evidence="16">R-spondin Fu-CRD domain-containing protein</fullName>
    </recommendedName>
</protein>
<keyword evidence="8" id="KW-1015">Disulfide bond</keyword>
<comment type="similarity">
    <text evidence="2">Belongs to the R-spondin family.</text>
</comment>
<evidence type="ECO:0000256" key="1">
    <source>
        <dbReference type="ARBA" id="ARBA00004613"/>
    </source>
</evidence>
<dbReference type="PANTHER" id="PTHR46987:SF1">
    <property type="entry name" value="R-SPONDIN-3"/>
    <property type="match status" value="1"/>
</dbReference>
<dbReference type="InterPro" id="IPR043601">
    <property type="entry name" value="Rspo_Fu-CRD_dom"/>
</dbReference>
<feature type="domain" description="R-spondin Fu-CRD" evidence="12">
    <location>
        <begin position="49"/>
        <end position="147"/>
    </location>
</feature>
<dbReference type="EMBL" id="JAUCMX010000003">
    <property type="protein sequence ID" value="KAK3551753.1"/>
    <property type="molecule type" value="Genomic_DNA"/>
</dbReference>
<evidence type="ECO:0000256" key="8">
    <source>
        <dbReference type="ARBA" id="ARBA00023157"/>
    </source>
</evidence>
<dbReference type="Proteomes" id="UP001274896">
    <property type="component" value="Unassembled WGS sequence"/>
</dbReference>
<keyword evidence="3" id="KW-0964">Secreted</keyword>
<evidence type="ECO:0000256" key="5">
    <source>
        <dbReference type="ARBA" id="ARBA00022674"/>
    </source>
</evidence>
<keyword evidence="7 11" id="KW-0732">Signal</keyword>
<dbReference type="InterPro" id="IPR044004">
    <property type="entry name" value="TSP1_spondin_dom"/>
</dbReference>
<evidence type="ECO:0000256" key="4">
    <source>
        <dbReference type="ARBA" id="ARBA00022606"/>
    </source>
</evidence>
<feature type="region of interest" description="Disordered" evidence="10">
    <location>
        <begin position="255"/>
        <end position="322"/>
    </location>
</feature>
<dbReference type="PANTHER" id="PTHR46987">
    <property type="entry name" value="NEUROHYPOPHYSIAL HORMONES, N-TERMINAL DOMAIN CONTAINING PROTEIN"/>
    <property type="match status" value="1"/>
</dbReference>
<dbReference type="Gene3D" id="2.10.220.10">
    <property type="entry name" value="Hormone Receptor, Insulin-like Growth Factor Receptor 1, Chain A, domain 2"/>
    <property type="match status" value="2"/>
</dbReference>
<evidence type="ECO:0000313" key="15">
    <source>
        <dbReference type="Proteomes" id="UP001274896"/>
    </source>
</evidence>
<keyword evidence="6" id="KW-0879">Wnt signaling pathway</keyword>
<dbReference type="CDD" id="cd00064">
    <property type="entry name" value="FU"/>
    <property type="match status" value="2"/>
</dbReference>
<evidence type="ECO:0008006" key="16">
    <source>
        <dbReference type="Google" id="ProtNLM"/>
    </source>
</evidence>
<dbReference type="GO" id="GO:0008201">
    <property type="term" value="F:heparin binding"/>
    <property type="evidence" value="ECO:0007669"/>
    <property type="project" value="UniProtKB-KW"/>
</dbReference>
<evidence type="ECO:0000313" key="14">
    <source>
        <dbReference type="EMBL" id="KAK3551753.1"/>
    </source>
</evidence>
<feature type="chain" id="PRO_5041905880" description="R-spondin Fu-CRD domain-containing protein" evidence="11">
    <location>
        <begin position="21"/>
        <end position="322"/>
    </location>
</feature>
<dbReference type="GO" id="GO:0005576">
    <property type="term" value="C:extracellular region"/>
    <property type="evidence" value="ECO:0007669"/>
    <property type="project" value="UniProtKB-SubCell"/>
</dbReference>
<dbReference type="GO" id="GO:0016055">
    <property type="term" value="P:Wnt signaling pathway"/>
    <property type="evidence" value="ECO:0007669"/>
    <property type="project" value="UniProtKB-KW"/>
</dbReference>
<organism evidence="14 15">
    <name type="scientific">Hemibagrus guttatus</name>
    <dbReference type="NCBI Taxonomy" id="175788"/>
    <lineage>
        <taxon>Eukaryota</taxon>
        <taxon>Metazoa</taxon>
        <taxon>Chordata</taxon>
        <taxon>Craniata</taxon>
        <taxon>Vertebrata</taxon>
        <taxon>Euteleostomi</taxon>
        <taxon>Actinopterygii</taxon>
        <taxon>Neopterygii</taxon>
        <taxon>Teleostei</taxon>
        <taxon>Ostariophysi</taxon>
        <taxon>Siluriformes</taxon>
        <taxon>Bagridae</taxon>
        <taxon>Hemibagrus</taxon>
    </lineage>
</organism>
<evidence type="ECO:0000256" key="6">
    <source>
        <dbReference type="ARBA" id="ARBA00022687"/>
    </source>
</evidence>
<dbReference type="AlphaFoldDB" id="A0AAE0RFY3"/>
<dbReference type="InterPro" id="IPR036383">
    <property type="entry name" value="TSP1_rpt_sf"/>
</dbReference>
<reference evidence="14" key="1">
    <citation type="submission" date="2023-06" db="EMBL/GenBank/DDBJ databases">
        <title>Male Hemibagrus guttatus genome.</title>
        <authorList>
            <person name="Bian C."/>
        </authorList>
    </citation>
    <scope>NUCLEOTIDE SEQUENCE</scope>
    <source>
        <strain evidence="14">Male_cb2023</strain>
        <tissue evidence="14">Muscle</tissue>
    </source>
</reference>
<sequence>MQLQLISIVLVLHWMEYANCQHHASRHRLHERNSFFCLVNLGGPGCPGGCLTCSELNGCLTCMPRLFIHLEREGMRQFGVCLASCPKGFFGTRSPEKNDCSKCGSECDTCFDKNFCTRCRAGSYLHKGKCQERCPDDLVPSDIKRECVAPCPVNCESCLNSDTCTRCMSGHYLLHGQCNNICPEEFEPSKQSMECIPKVHCEVGEWSEWGPCLRIGKSCFGEESRTRKVLQSPSPQGNPCPSTLEKRQCIVKKKRCGKGDKGTRKGERKNRNNRKEKTNSEGRRERKRERERERELGTREDDSRNKTEQRRKRTQSRDSIVE</sequence>
<feature type="compositionally biased region" description="Basic and acidic residues" evidence="10">
    <location>
        <begin position="257"/>
        <end position="308"/>
    </location>
</feature>
<dbReference type="SUPFAM" id="SSF82895">
    <property type="entry name" value="TSP-1 type 1 repeat"/>
    <property type="match status" value="1"/>
</dbReference>
<feature type="signal peptide" evidence="11">
    <location>
        <begin position="1"/>
        <end position="20"/>
    </location>
</feature>
<evidence type="ECO:0000256" key="9">
    <source>
        <dbReference type="ARBA" id="ARBA00023180"/>
    </source>
</evidence>
<dbReference type="Gene3D" id="2.20.100.10">
    <property type="entry name" value="Thrombospondin type-1 (TSP1) repeat"/>
    <property type="match status" value="1"/>
</dbReference>
<dbReference type="PROSITE" id="PS50092">
    <property type="entry name" value="TSP1"/>
    <property type="match status" value="1"/>
</dbReference>
<dbReference type="SMART" id="SM00261">
    <property type="entry name" value="FU"/>
    <property type="match status" value="3"/>
</dbReference>
<dbReference type="SUPFAM" id="SSF57184">
    <property type="entry name" value="Growth factor receptor domain"/>
    <property type="match status" value="1"/>
</dbReference>
<evidence type="ECO:0000259" key="12">
    <source>
        <dbReference type="Pfam" id="PF15913"/>
    </source>
</evidence>
<keyword evidence="5" id="KW-0358">Heparin-binding</keyword>
<feature type="domain" description="Spondin-like TSP1" evidence="13">
    <location>
        <begin position="201"/>
        <end position="252"/>
    </location>
</feature>
<comment type="caution">
    <text evidence="14">The sequence shown here is derived from an EMBL/GenBank/DDBJ whole genome shotgun (WGS) entry which is preliminary data.</text>
</comment>
<dbReference type="Pfam" id="PF19028">
    <property type="entry name" value="TSP1_spondin"/>
    <property type="match status" value="1"/>
</dbReference>
<dbReference type="InterPro" id="IPR009030">
    <property type="entry name" value="Growth_fac_rcpt_cys_sf"/>
</dbReference>
<evidence type="ECO:0000256" key="2">
    <source>
        <dbReference type="ARBA" id="ARBA00007308"/>
    </source>
</evidence>
<keyword evidence="15" id="KW-1185">Reference proteome</keyword>
<gene>
    <name evidence="14" type="ORF">QTP70_025130</name>
</gene>
<dbReference type="InterPro" id="IPR051514">
    <property type="entry name" value="R-spondin"/>
</dbReference>
<dbReference type="Pfam" id="PF15913">
    <property type="entry name" value="Furin-like_2"/>
    <property type="match status" value="2"/>
</dbReference>
<comment type="subcellular location">
    <subcellularLocation>
        <location evidence="1">Secreted</location>
    </subcellularLocation>
</comment>
<evidence type="ECO:0000256" key="11">
    <source>
        <dbReference type="SAM" id="SignalP"/>
    </source>
</evidence>
<proteinExistence type="inferred from homology"/>
<evidence type="ECO:0000256" key="10">
    <source>
        <dbReference type="SAM" id="MobiDB-lite"/>
    </source>
</evidence>
<dbReference type="InterPro" id="IPR000884">
    <property type="entry name" value="TSP1_rpt"/>
</dbReference>
<feature type="domain" description="R-spondin Fu-CRD" evidence="12">
    <location>
        <begin position="151"/>
        <end position="195"/>
    </location>
</feature>